<dbReference type="PRINTS" id="PR00032">
    <property type="entry name" value="HTHARAC"/>
</dbReference>
<evidence type="ECO:0000313" key="6">
    <source>
        <dbReference type="Proteomes" id="UP000003340"/>
    </source>
</evidence>
<reference evidence="5 6" key="1">
    <citation type="submission" date="2009-01" db="EMBL/GenBank/DDBJ databases">
        <authorList>
            <person name="Fulton L."/>
            <person name="Clifton S."/>
            <person name="Fulton B."/>
            <person name="Xu J."/>
            <person name="Minx P."/>
            <person name="Pepin K.H."/>
            <person name="Johnson M."/>
            <person name="Bhonagiri V."/>
            <person name="Nash W.E."/>
            <person name="Mardis E.R."/>
            <person name="Wilson R.K."/>
        </authorList>
    </citation>
    <scope>NUCLEOTIDE SEQUENCE [LARGE SCALE GENOMIC DNA]</scope>
    <source>
        <strain evidence="5 6">DSM 5476</strain>
    </source>
</reference>
<proteinExistence type="predicted"/>
<keyword evidence="1" id="KW-0805">Transcription regulation</keyword>
<dbReference type="InterPro" id="IPR009057">
    <property type="entry name" value="Homeodomain-like_sf"/>
</dbReference>
<evidence type="ECO:0000256" key="1">
    <source>
        <dbReference type="ARBA" id="ARBA00023015"/>
    </source>
</evidence>
<evidence type="ECO:0000259" key="4">
    <source>
        <dbReference type="PROSITE" id="PS01124"/>
    </source>
</evidence>
<dbReference type="InterPro" id="IPR020449">
    <property type="entry name" value="Tscrpt_reg_AraC-type_HTH"/>
</dbReference>
<dbReference type="InterPro" id="IPR037923">
    <property type="entry name" value="HTH-like"/>
</dbReference>
<evidence type="ECO:0000313" key="5">
    <source>
        <dbReference type="EMBL" id="EEG30773.1"/>
    </source>
</evidence>
<evidence type="ECO:0000256" key="3">
    <source>
        <dbReference type="ARBA" id="ARBA00023163"/>
    </source>
</evidence>
<dbReference type="GO" id="GO:0003700">
    <property type="term" value="F:DNA-binding transcription factor activity"/>
    <property type="evidence" value="ECO:0007669"/>
    <property type="project" value="InterPro"/>
</dbReference>
<gene>
    <name evidence="5" type="ORF">CLOSTMETH_01598</name>
</gene>
<dbReference type="InterPro" id="IPR018062">
    <property type="entry name" value="HTH_AraC-typ_CS"/>
</dbReference>
<keyword evidence="2" id="KW-0238">DNA-binding</keyword>
<comment type="caution">
    <text evidence="5">The sequence shown here is derived from an EMBL/GenBank/DDBJ whole genome shotgun (WGS) entry which is preliminary data.</text>
</comment>
<dbReference type="eggNOG" id="COG2207">
    <property type="taxonomic scope" value="Bacteria"/>
</dbReference>
<dbReference type="PROSITE" id="PS01124">
    <property type="entry name" value="HTH_ARAC_FAMILY_2"/>
    <property type="match status" value="1"/>
</dbReference>
<dbReference type="SUPFAM" id="SSF46689">
    <property type="entry name" value="Homeodomain-like"/>
    <property type="match status" value="1"/>
</dbReference>
<sequence>MKNFMDQLQSFGTLENHLQEAVLQSNRYLTRIRNNDGFTSIEQNNGLSFNRLDTEPLFSNDENIAVSLHIPGTKYDQGTSNIQRPKKLHNHDFYEMNYIYRGGITNCLPDTSFHQDTNTILLMNPFAFHTPILDDEATLLFNIVVRRAFSSSLFGGTIIGNANFSNLFLNSSLGMSPMKPYMLFEITPIIRFLLHQMIQEYFDHKPYYQQVLVSNFIQLCSLFIRQKNEKSMQKNKLNQYPQDLEQMINYIRDNYASVSLESVSKHFGFSISHLSSYIQKYTGYKFKDIVHNFKMQNAAVLLLHTDYTLSEIINQIGYNDVSYFSKIFKNQFGVSPGKFRYQERLSKLS</sequence>
<dbReference type="Gene3D" id="1.10.10.60">
    <property type="entry name" value="Homeodomain-like"/>
    <property type="match status" value="2"/>
</dbReference>
<dbReference type="PROSITE" id="PS00041">
    <property type="entry name" value="HTH_ARAC_FAMILY_1"/>
    <property type="match status" value="1"/>
</dbReference>
<dbReference type="Pfam" id="PF12833">
    <property type="entry name" value="HTH_18"/>
    <property type="match status" value="1"/>
</dbReference>
<keyword evidence="3" id="KW-0804">Transcription</keyword>
<dbReference type="HOGENOM" id="CLU_000445_88_0_9"/>
<dbReference type="EMBL" id="ACEC01000053">
    <property type="protein sequence ID" value="EEG30773.1"/>
    <property type="molecule type" value="Genomic_DNA"/>
</dbReference>
<feature type="domain" description="HTH araC/xylS-type" evidence="4">
    <location>
        <begin position="245"/>
        <end position="342"/>
    </location>
</feature>
<accession>C0ECM7</accession>
<name>C0ECM7_9FIRM</name>
<keyword evidence="6" id="KW-1185">Reference proteome</keyword>
<dbReference type="SMART" id="SM00342">
    <property type="entry name" value="HTH_ARAC"/>
    <property type="match status" value="1"/>
</dbReference>
<dbReference type="PANTHER" id="PTHR43280:SF2">
    <property type="entry name" value="HTH-TYPE TRANSCRIPTIONAL REGULATOR EXSA"/>
    <property type="match status" value="1"/>
</dbReference>
<dbReference type="GO" id="GO:0043565">
    <property type="term" value="F:sequence-specific DNA binding"/>
    <property type="evidence" value="ECO:0007669"/>
    <property type="project" value="InterPro"/>
</dbReference>
<dbReference type="PANTHER" id="PTHR43280">
    <property type="entry name" value="ARAC-FAMILY TRANSCRIPTIONAL REGULATOR"/>
    <property type="match status" value="1"/>
</dbReference>
<organism evidence="5 6">
    <name type="scientific">[Clostridium] methylpentosum DSM 5476</name>
    <dbReference type="NCBI Taxonomy" id="537013"/>
    <lineage>
        <taxon>Bacteria</taxon>
        <taxon>Bacillati</taxon>
        <taxon>Bacillota</taxon>
        <taxon>Clostridia</taxon>
        <taxon>Eubacteriales</taxon>
        <taxon>Oscillospiraceae</taxon>
        <taxon>Oscillospiraceae incertae sedis</taxon>
    </lineage>
</organism>
<dbReference type="Proteomes" id="UP000003340">
    <property type="component" value="Unassembled WGS sequence"/>
</dbReference>
<evidence type="ECO:0000256" key="2">
    <source>
        <dbReference type="ARBA" id="ARBA00023125"/>
    </source>
</evidence>
<dbReference type="SUPFAM" id="SSF51215">
    <property type="entry name" value="Regulatory protein AraC"/>
    <property type="match status" value="1"/>
</dbReference>
<protein>
    <submittedName>
        <fullName evidence="5">Transcriptional regulator, AraC family</fullName>
    </submittedName>
</protein>
<dbReference type="AlphaFoldDB" id="C0ECM7"/>
<dbReference type="InterPro" id="IPR018060">
    <property type="entry name" value="HTH_AraC"/>
</dbReference>
<reference evidence="5 6" key="2">
    <citation type="submission" date="2009-02" db="EMBL/GenBank/DDBJ databases">
        <title>Draft genome sequence of Clostridium methylpentosum (DSM 5476).</title>
        <authorList>
            <person name="Sudarsanam P."/>
            <person name="Ley R."/>
            <person name="Guruge J."/>
            <person name="Turnbaugh P.J."/>
            <person name="Mahowald M."/>
            <person name="Liep D."/>
            <person name="Gordon J."/>
        </authorList>
    </citation>
    <scope>NUCLEOTIDE SEQUENCE [LARGE SCALE GENOMIC DNA]</scope>
    <source>
        <strain evidence="5 6">DSM 5476</strain>
    </source>
</reference>
<dbReference type="STRING" id="537013.CLOSTMETH_01598"/>